<dbReference type="KEGG" id="nko:Niako_5148"/>
<proteinExistence type="predicted"/>
<dbReference type="EMBL" id="CP003178">
    <property type="protein sequence ID" value="AEW01387.1"/>
    <property type="molecule type" value="Genomic_DNA"/>
</dbReference>
<dbReference type="HOGENOM" id="CLU_1538461_0_0_10"/>
<gene>
    <name evidence="1" type="ordered locus">Niako_5148</name>
</gene>
<dbReference type="AlphaFoldDB" id="G8TB40"/>
<accession>G8TB40</accession>
<evidence type="ECO:0000313" key="1">
    <source>
        <dbReference type="EMBL" id="AEW01387.1"/>
    </source>
</evidence>
<reference evidence="1 2" key="1">
    <citation type="submission" date="2011-12" db="EMBL/GenBank/DDBJ databases">
        <title>The complete genome of Niastella koreensis GR20-10.</title>
        <authorList>
            <consortium name="US DOE Joint Genome Institute (JGI-PGF)"/>
            <person name="Lucas S."/>
            <person name="Han J."/>
            <person name="Lapidus A."/>
            <person name="Bruce D."/>
            <person name="Goodwin L."/>
            <person name="Pitluck S."/>
            <person name="Peters L."/>
            <person name="Kyrpides N."/>
            <person name="Mavromatis K."/>
            <person name="Ivanova N."/>
            <person name="Mikhailova N."/>
            <person name="Davenport K."/>
            <person name="Saunders E."/>
            <person name="Detter J.C."/>
            <person name="Tapia R."/>
            <person name="Han C."/>
            <person name="Land M."/>
            <person name="Hauser L."/>
            <person name="Markowitz V."/>
            <person name="Cheng J.-F."/>
            <person name="Hugenholtz P."/>
            <person name="Woyke T."/>
            <person name="Wu D."/>
            <person name="Tindall B."/>
            <person name="Pomrenke H."/>
            <person name="Brambilla E."/>
            <person name="Klenk H.-P."/>
            <person name="Eisen J.A."/>
        </authorList>
    </citation>
    <scope>NUCLEOTIDE SEQUENCE [LARGE SCALE GENOMIC DNA]</scope>
    <source>
        <strain evidence="2">DSM 17620 / KACC 11465 / NBRC 106392 / GR20-10</strain>
    </source>
</reference>
<name>G8TB40_NIAKG</name>
<organism evidence="1 2">
    <name type="scientific">Niastella koreensis (strain DSM 17620 / KACC 11465 / NBRC 106392 / GR20-10)</name>
    <dbReference type="NCBI Taxonomy" id="700598"/>
    <lineage>
        <taxon>Bacteria</taxon>
        <taxon>Pseudomonadati</taxon>
        <taxon>Bacteroidota</taxon>
        <taxon>Chitinophagia</taxon>
        <taxon>Chitinophagales</taxon>
        <taxon>Chitinophagaceae</taxon>
        <taxon>Niastella</taxon>
    </lineage>
</organism>
<evidence type="ECO:0000313" key="2">
    <source>
        <dbReference type="Proteomes" id="UP000005438"/>
    </source>
</evidence>
<protein>
    <submittedName>
        <fullName evidence="1">Uncharacterized protein</fullName>
    </submittedName>
</protein>
<dbReference type="Proteomes" id="UP000005438">
    <property type="component" value="Chromosome"/>
</dbReference>
<sequence>MRYIYLILSLIFISSWSYSQRTRCTFPYTSIIIPDSIYSCQLLDTMRSIPFKDYNRRGKIPRFIKRALNCWTDCRFSIANRGRPANIGCSVSLFSFLIPDRELLYLGLSKNYLLLSYERGNYAVNSPVVLIRFEKRKIISVWFWQWFATNIKTREDLFQYLEFYTRVREDHPVF</sequence>